<protein>
    <submittedName>
        <fullName evidence="1">Uncharacterized protein</fullName>
    </submittedName>
</protein>
<dbReference type="AlphaFoldDB" id="A0A840TV40"/>
<dbReference type="Proteomes" id="UP000557307">
    <property type="component" value="Unassembled WGS sequence"/>
</dbReference>
<dbReference type="RefSeq" id="WP_184178897.1">
    <property type="nucleotide sequence ID" value="NZ_JACHGF010000014.1"/>
</dbReference>
<reference evidence="1 2" key="1">
    <citation type="submission" date="2020-08" db="EMBL/GenBank/DDBJ databases">
        <title>Genomic Encyclopedia of Type Strains, Phase IV (KMG-IV): sequencing the most valuable type-strain genomes for metagenomic binning, comparative biology and taxonomic classification.</title>
        <authorList>
            <person name="Goeker M."/>
        </authorList>
    </citation>
    <scope>NUCLEOTIDE SEQUENCE [LARGE SCALE GENOMIC DNA]</scope>
    <source>
        <strain evidence="1 2">DSM 105074</strain>
    </source>
</reference>
<name>A0A840TV40_9BACT</name>
<comment type="caution">
    <text evidence="1">The sequence shown here is derived from an EMBL/GenBank/DDBJ whole genome shotgun (WGS) entry which is preliminary data.</text>
</comment>
<sequence length="465" mass="51561">MIRINGYEVLTLPGQRVEYTLTNPYLVYSQILGSQAQLPDLPAVRQNRAIFQYYEEPQAGGYLPELLFQHFYGGELIREGFYVLTEASEAGYKGTYTDKLGLFFGDYQQSLLSEIPLGVLDPELPLPADGLLMVDGQAAACLPTLVNDTFYGANGAALGYSGRINDYQEGAYEDGPKVPCVFVTWLLKRIAAVTGTTVGGSFFSHPQWSQLVLVNMREWESGPIDVRNHLPAWTIPQLLLELRKVPNLALTFNAVTRHLDVDFWEDSLRQPTRRDWSAKAVRGEVKTPEPNTRVQLSQVVDSGDALAKDKPPVLSDYLSEETEGTRNGIAQLPMQLSTMVVDEATGLAACRQEGQSSQLAQQAKAWAPRLLFWQGVVAGYPRALPTLGGLSLYPQDLATTSWRETIALRKRMFYLQKDFVLTETDLARLDFREKIHVDGVDYLIAQLNVAVPIEGVATALLIGGV</sequence>
<accession>A0A840TV40</accession>
<evidence type="ECO:0000313" key="1">
    <source>
        <dbReference type="EMBL" id="MBB5287114.1"/>
    </source>
</evidence>
<evidence type="ECO:0000313" key="2">
    <source>
        <dbReference type="Proteomes" id="UP000557307"/>
    </source>
</evidence>
<gene>
    <name evidence="1" type="ORF">HNQ92_005276</name>
</gene>
<proteinExistence type="predicted"/>
<organism evidence="1 2">
    <name type="scientific">Rhabdobacter roseus</name>
    <dbReference type="NCBI Taxonomy" id="1655419"/>
    <lineage>
        <taxon>Bacteria</taxon>
        <taxon>Pseudomonadati</taxon>
        <taxon>Bacteroidota</taxon>
        <taxon>Cytophagia</taxon>
        <taxon>Cytophagales</taxon>
        <taxon>Cytophagaceae</taxon>
        <taxon>Rhabdobacter</taxon>
    </lineage>
</organism>
<dbReference type="EMBL" id="JACHGF010000014">
    <property type="protein sequence ID" value="MBB5287114.1"/>
    <property type="molecule type" value="Genomic_DNA"/>
</dbReference>
<keyword evidence="2" id="KW-1185">Reference proteome</keyword>